<dbReference type="EMBL" id="CR931681">
    <property type="protein sequence ID" value="CAI33773.1"/>
    <property type="molecule type" value="Genomic_DNA"/>
</dbReference>
<protein>
    <submittedName>
        <fullName evidence="7">Putative glycosyl transferase</fullName>
    </submittedName>
</protein>
<dbReference type="CAZy" id="GT2">
    <property type="family name" value="Glycosyltransferase Family 2"/>
</dbReference>
<feature type="domain" description="Glycosyltransferase 2-like" evidence="5">
    <location>
        <begin position="5"/>
        <end position="136"/>
    </location>
</feature>
<dbReference type="PANTHER" id="PTHR43179">
    <property type="entry name" value="RHAMNOSYLTRANSFERASE WBBL"/>
    <property type="match status" value="1"/>
</dbReference>
<evidence type="ECO:0000256" key="2">
    <source>
        <dbReference type="ARBA" id="ARBA00006739"/>
    </source>
</evidence>
<dbReference type="EMBL" id="CR931682">
    <property type="protein sequence ID" value="CAI33797.1"/>
    <property type="molecule type" value="Genomic_DNA"/>
</dbReference>
<evidence type="ECO:0000256" key="4">
    <source>
        <dbReference type="ARBA" id="ARBA00022679"/>
    </source>
</evidence>
<dbReference type="RefSeq" id="WP_050167407.1">
    <property type="nucleotide sequence ID" value="NZ_CFCR01000012.1"/>
</dbReference>
<evidence type="ECO:0000313" key="7">
    <source>
        <dbReference type="EMBL" id="CAI33797.1"/>
    </source>
</evidence>
<dbReference type="AlphaFoldDB" id="Q4K0L6"/>
<evidence type="ECO:0000313" key="6">
    <source>
        <dbReference type="EMBL" id="CAI33773.1"/>
    </source>
</evidence>
<evidence type="ECO:0000256" key="1">
    <source>
        <dbReference type="ARBA" id="ARBA00004776"/>
    </source>
</evidence>
<dbReference type="SUPFAM" id="SSF53448">
    <property type="entry name" value="Nucleotide-diphospho-sugar transferases"/>
    <property type="match status" value="1"/>
</dbReference>
<dbReference type="PANTHER" id="PTHR43179:SF12">
    <property type="entry name" value="GALACTOFURANOSYLTRANSFERASE GLFT2"/>
    <property type="match status" value="1"/>
</dbReference>
<keyword evidence="4 7" id="KW-0808">Transferase</keyword>
<dbReference type="Gene3D" id="3.90.550.10">
    <property type="entry name" value="Spore Coat Polysaccharide Biosynthesis Protein SpsA, Chain A"/>
    <property type="match status" value="1"/>
</dbReference>
<reference evidence="7" key="1">
    <citation type="journal article" date="2006" name="PLoS Genet.">
        <title>Genetic analysis of the capsular biosynthetic locus from all 90 pneumococcal serotypes.</title>
        <authorList>
            <person name="Bentley S.D."/>
            <person name="Aanensen D.M."/>
            <person name="Mavroidi A."/>
            <person name="Saunders D."/>
            <person name="Rabbinowitsch E."/>
            <person name="Collins M."/>
            <person name="Donohoe K."/>
            <person name="Harris D."/>
            <person name="Murphy L."/>
            <person name="Quail M.A."/>
            <person name="Samuel G."/>
            <person name="Skovsted I.C."/>
            <person name="Kaltoft M.S."/>
            <person name="Barrell B."/>
            <person name="Reeves P.R."/>
            <person name="Parkhill J."/>
            <person name="Spratt B.G."/>
        </authorList>
    </citation>
    <scope>NUCLEOTIDE SEQUENCE</scope>
    <source>
        <strain evidence="7">1772/40</strain>
        <strain evidence="6">3405/39</strain>
    </source>
</reference>
<sequence length="280" mass="32400">MNFCFVILHYRTSNDTIECIKSIQKLEGNYKIVIVDNASQNGSIERVEALFANNDEIVIIKNTKNLGFAAGNNIGYAYARTQIKANMIAVLNNDIVIKQKDFINRIFELYRNSQFHIAGPDIVSLVDGHHQSPVVEKINSISKANKELFKYRILRIINKIGLYELMTRQPKKKLNRVSAADPIGYQENVILHGSCVIFSPLYVSEEEFAFRPDTFMYMEEPILYEYCMLKNYKTVFDPSIVIYHKEDSSTNSLYNAAYAKREFVFKNMIRSLKIYRSLLK</sequence>
<accession>Q4K0L6</accession>
<proteinExistence type="inferred from homology"/>
<dbReference type="Pfam" id="PF00535">
    <property type="entry name" value="Glycos_transf_2"/>
    <property type="match status" value="1"/>
</dbReference>
<dbReference type="GO" id="GO:0016757">
    <property type="term" value="F:glycosyltransferase activity"/>
    <property type="evidence" value="ECO:0007669"/>
    <property type="project" value="UniProtKB-KW"/>
</dbReference>
<organism evidence="7">
    <name type="scientific">Streptococcus pneumoniae</name>
    <dbReference type="NCBI Taxonomy" id="1313"/>
    <lineage>
        <taxon>Bacteria</taxon>
        <taxon>Bacillati</taxon>
        <taxon>Bacillota</taxon>
        <taxon>Bacilli</taxon>
        <taxon>Lactobacillales</taxon>
        <taxon>Streptococcaceae</taxon>
        <taxon>Streptococcus</taxon>
    </lineage>
</organism>
<evidence type="ECO:0000256" key="3">
    <source>
        <dbReference type="ARBA" id="ARBA00022676"/>
    </source>
</evidence>
<gene>
    <name evidence="7" type="primary">whaB</name>
    <name evidence="6" type="ORF">SPC22A_0014</name>
    <name evidence="7" type="ORF">SPC22F_0014</name>
</gene>
<dbReference type="InterPro" id="IPR029044">
    <property type="entry name" value="Nucleotide-diphossugar_trans"/>
</dbReference>
<name>Q4K0L6_STREE</name>
<keyword evidence="3" id="KW-0328">Glycosyltransferase</keyword>
<evidence type="ECO:0000259" key="5">
    <source>
        <dbReference type="Pfam" id="PF00535"/>
    </source>
</evidence>
<dbReference type="InterPro" id="IPR001173">
    <property type="entry name" value="Glyco_trans_2-like"/>
</dbReference>
<comment type="pathway">
    <text evidence="1">Cell wall biogenesis; cell wall polysaccharide biosynthesis.</text>
</comment>
<comment type="similarity">
    <text evidence="2">Belongs to the glycosyltransferase 2 family.</text>
</comment>